<reference evidence="2" key="1">
    <citation type="submission" date="2018-05" db="EMBL/GenBank/DDBJ databases">
        <authorList>
            <person name="Lanie J.A."/>
            <person name="Ng W.-L."/>
            <person name="Kazmierczak K.M."/>
            <person name="Andrzejewski T.M."/>
            <person name="Davidsen T.M."/>
            <person name="Wayne K.J."/>
            <person name="Tettelin H."/>
            <person name="Glass J.I."/>
            <person name="Rusch D."/>
            <person name="Podicherti R."/>
            <person name="Tsui H.-C.T."/>
            <person name="Winkler M.E."/>
        </authorList>
    </citation>
    <scope>NUCLEOTIDE SEQUENCE</scope>
</reference>
<accession>A0A381N144</accession>
<name>A0A381N144_9ZZZZ</name>
<evidence type="ECO:0000313" key="2">
    <source>
        <dbReference type="EMBL" id="SUZ47353.1"/>
    </source>
</evidence>
<dbReference type="AlphaFoldDB" id="A0A381N144"/>
<dbReference type="InterPro" id="IPR001466">
    <property type="entry name" value="Beta-lactam-related"/>
</dbReference>
<sequence length="416" mass="45500">VRAVVKRFLSKLIGSMGLSNSSRADMATEELRDVLDRSTESGRLRGVVALVADHSEIRFQHASGEARAGVPMKPDMLFNIASMTKLVTTIAVLQQVEAGDLDLDVPVDRYLPELRSIQVLEGFANDGSPRLRPARSVPTARELLTHTSGYVYEVWNANAFEALQRGLVESLFAGRPALNAPLAFDPGERWEYGIGIDWAGLLLEAISGENLMGYFGSHIFGPLEMIETAFDIPEVAMDRVMTQFGRGPTGLAELPEQAAPGHYESTRFYNGGGGLSSTVKDYSRLLRALLNGGELDGHRVLSRSTVNQMFTNQIGVLDAGVADTQMPNMSNPIDMAFGATGRWGLGFLLHPDGTPNGRAPGSASWGGIFNSYFWIDRTSDICVILATQILPFYDHETISVLQEFERVLYDVTEDHS</sequence>
<feature type="domain" description="Beta-lactamase-related" evidence="1">
    <location>
        <begin position="32"/>
        <end position="391"/>
    </location>
</feature>
<dbReference type="InterPro" id="IPR050789">
    <property type="entry name" value="Diverse_Enzym_Activities"/>
</dbReference>
<dbReference type="Gene3D" id="3.40.710.10">
    <property type="entry name" value="DD-peptidase/beta-lactamase superfamily"/>
    <property type="match status" value="1"/>
</dbReference>
<dbReference type="SUPFAM" id="SSF56601">
    <property type="entry name" value="beta-lactamase/transpeptidase-like"/>
    <property type="match status" value="1"/>
</dbReference>
<dbReference type="PANTHER" id="PTHR43283">
    <property type="entry name" value="BETA-LACTAMASE-RELATED"/>
    <property type="match status" value="1"/>
</dbReference>
<proteinExistence type="predicted"/>
<protein>
    <recommendedName>
        <fullName evidence="1">Beta-lactamase-related domain-containing protein</fullName>
    </recommendedName>
</protein>
<dbReference type="PANTHER" id="PTHR43283:SF3">
    <property type="entry name" value="BETA-LACTAMASE FAMILY PROTEIN (AFU_ORTHOLOGUE AFUA_5G07500)"/>
    <property type="match status" value="1"/>
</dbReference>
<evidence type="ECO:0000259" key="1">
    <source>
        <dbReference type="Pfam" id="PF00144"/>
    </source>
</evidence>
<dbReference type="EMBL" id="UINC01000011">
    <property type="protein sequence ID" value="SUZ47353.1"/>
    <property type="molecule type" value="Genomic_DNA"/>
</dbReference>
<organism evidence="2">
    <name type="scientific">marine metagenome</name>
    <dbReference type="NCBI Taxonomy" id="408172"/>
    <lineage>
        <taxon>unclassified sequences</taxon>
        <taxon>metagenomes</taxon>
        <taxon>ecological metagenomes</taxon>
    </lineage>
</organism>
<dbReference type="InterPro" id="IPR012338">
    <property type="entry name" value="Beta-lactam/transpept-like"/>
</dbReference>
<gene>
    <name evidence="2" type="ORF">METZ01_LOCUS207</name>
</gene>
<dbReference type="Pfam" id="PF00144">
    <property type="entry name" value="Beta-lactamase"/>
    <property type="match status" value="1"/>
</dbReference>
<feature type="non-terminal residue" evidence="2">
    <location>
        <position position="1"/>
    </location>
</feature>